<keyword evidence="3" id="KW-1185">Reference proteome</keyword>
<evidence type="ECO:0000256" key="1">
    <source>
        <dbReference type="SAM" id="MobiDB-lite"/>
    </source>
</evidence>
<feature type="region of interest" description="Disordered" evidence="1">
    <location>
        <begin position="28"/>
        <end position="61"/>
    </location>
</feature>
<dbReference type="AlphaFoldDB" id="A0A5B7HJK8"/>
<gene>
    <name evidence="2" type="ORF">E2C01_064375</name>
</gene>
<dbReference type="Proteomes" id="UP000324222">
    <property type="component" value="Unassembled WGS sequence"/>
</dbReference>
<reference evidence="2 3" key="1">
    <citation type="submission" date="2019-05" db="EMBL/GenBank/DDBJ databases">
        <title>Another draft genome of Portunus trituberculatus and its Hox gene families provides insights of decapod evolution.</title>
        <authorList>
            <person name="Jeong J.-H."/>
            <person name="Song I."/>
            <person name="Kim S."/>
            <person name="Choi T."/>
            <person name="Kim D."/>
            <person name="Ryu S."/>
            <person name="Kim W."/>
        </authorList>
    </citation>
    <scope>NUCLEOTIDE SEQUENCE [LARGE SCALE GENOMIC DNA]</scope>
    <source>
        <tissue evidence="2">Muscle</tissue>
    </source>
</reference>
<dbReference type="EMBL" id="VSRR010030612">
    <property type="protein sequence ID" value="MPC70136.1"/>
    <property type="molecule type" value="Genomic_DNA"/>
</dbReference>
<name>A0A5B7HJK8_PORTR</name>
<proteinExistence type="predicted"/>
<accession>A0A5B7HJK8</accession>
<evidence type="ECO:0000313" key="2">
    <source>
        <dbReference type="EMBL" id="MPC70136.1"/>
    </source>
</evidence>
<sequence length="61" mass="6530">MSVTYKAVQVIDGRIGYQVQEDRCCVLPAPQRTTPPASCGRSPPAADPDSSQTALRGTREP</sequence>
<evidence type="ECO:0000313" key="3">
    <source>
        <dbReference type="Proteomes" id="UP000324222"/>
    </source>
</evidence>
<organism evidence="2 3">
    <name type="scientific">Portunus trituberculatus</name>
    <name type="common">Swimming crab</name>
    <name type="synonym">Neptunus trituberculatus</name>
    <dbReference type="NCBI Taxonomy" id="210409"/>
    <lineage>
        <taxon>Eukaryota</taxon>
        <taxon>Metazoa</taxon>
        <taxon>Ecdysozoa</taxon>
        <taxon>Arthropoda</taxon>
        <taxon>Crustacea</taxon>
        <taxon>Multicrustacea</taxon>
        <taxon>Malacostraca</taxon>
        <taxon>Eumalacostraca</taxon>
        <taxon>Eucarida</taxon>
        <taxon>Decapoda</taxon>
        <taxon>Pleocyemata</taxon>
        <taxon>Brachyura</taxon>
        <taxon>Eubrachyura</taxon>
        <taxon>Portunoidea</taxon>
        <taxon>Portunidae</taxon>
        <taxon>Portuninae</taxon>
        <taxon>Portunus</taxon>
    </lineage>
</organism>
<comment type="caution">
    <text evidence="2">The sequence shown here is derived from an EMBL/GenBank/DDBJ whole genome shotgun (WGS) entry which is preliminary data.</text>
</comment>
<protein>
    <submittedName>
        <fullName evidence="2">Uncharacterized protein</fullName>
    </submittedName>
</protein>